<evidence type="ECO:0000259" key="12">
    <source>
        <dbReference type="PROSITE" id="PS50160"/>
    </source>
</evidence>
<evidence type="ECO:0000256" key="4">
    <source>
        <dbReference type="ARBA" id="ARBA00022705"/>
    </source>
</evidence>
<dbReference type="NCBIfam" id="TIGR00574">
    <property type="entry name" value="dnl1"/>
    <property type="match status" value="1"/>
</dbReference>
<keyword evidence="4" id="KW-0235">DNA replication</keyword>
<dbReference type="GO" id="GO:0006273">
    <property type="term" value="P:lagging strand elongation"/>
    <property type="evidence" value="ECO:0007669"/>
    <property type="project" value="TreeGrafter"/>
</dbReference>
<feature type="compositionally biased region" description="Acidic residues" evidence="11">
    <location>
        <begin position="858"/>
        <end position="882"/>
    </location>
</feature>
<evidence type="ECO:0000256" key="11">
    <source>
        <dbReference type="SAM" id="MobiDB-lite"/>
    </source>
</evidence>
<dbReference type="Gene3D" id="1.10.3260.10">
    <property type="entry name" value="DNA ligase, ATP-dependent, N-terminal domain"/>
    <property type="match status" value="1"/>
</dbReference>
<dbReference type="PROSITE" id="PS50160">
    <property type="entry name" value="DNA_LIGASE_A3"/>
    <property type="match status" value="1"/>
</dbReference>
<keyword evidence="3 9" id="KW-0436">Ligase</keyword>
<dbReference type="InParanoid" id="A0A286UGU6"/>
<dbReference type="Pfam" id="PF04675">
    <property type="entry name" value="DNA_ligase_A_N"/>
    <property type="match status" value="1"/>
</dbReference>
<dbReference type="AlphaFoldDB" id="A0A286UGU6"/>
<dbReference type="SUPFAM" id="SSF50249">
    <property type="entry name" value="Nucleic acid-binding proteins"/>
    <property type="match status" value="1"/>
</dbReference>
<evidence type="ECO:0000256" key="8">
    <source>
        <dbReference type="ARBA" id="ARBA00034003"/>
    </source>
</evidence>
<keyword evidence="9" id="KW-0227">DNA damage</keyword>
<sequence>MPPKRTLSSSASPSKKRKSGPAQSGFKDGNLDFFFNKQIHKTSLGESSSSNTSMPLVNTQADDERVALKLAEEDGIELETIVKLEQEWKTSVLPRTKQPNIEVIDVDELPDVPPSGTFHRDTFQSDKKNPESHKKTPLIPNAPSSPINAQSYLDLSEDPLFLSVDKCPWTVDRPSDPKEAPYSFLAHSLCSLSGTRSRIIIINILTNTLRFIIKHSPSSLLPSLYLLSNSLAPPYIPVELGLGPTSISKAIQHVSGLSSAALRRLYTKTGDAGDVAFEAKTNIRTLIPHSALTIIGVYESLLKICNSKGGGAAKQRQSIAEKLLVSARGEETRYLVRTMTQHIRVGAVRTSILTALARALVLTRPKMNPAPLDNSPYFTSPSHLSKLNVNLPKGRKKNDEDLIRTEIVEKFANSEALIKRVYVQHPNYNDIIGALLSNGLEELSERVTLSIGIPLLPTLGSPTRSLDEVYDHLGNLPFAAEFKYDGQRAQIHAQKNNDGDLKVWIFSRHLENMTDKYPDITALINMIFDACGELKSFIIDTEIVAIDNADGSLRTFQELSGRARKDVRLEDIKIQVCVFAFDLMFLNDEILLSQPFQTRRQKLKEFLPPFTPEKNVIARFAHVEYCESTDGREAVEEFWQKAVDSRSEGLMIKLLDNGEITEDPDTTKGKPRKKPLPATYEPDKRTSAWLKLKKDYVLGVGDSLDLVPIGAWHGNGRKASWWSPILLAVWDESQEELVAVCKCMSGFTDEFYKALNERYSEGSESCSRTMAWGVNTGGYNPQVYFKPREVWEIRGADITQSPISVAALGLVSQNRGLSLRFPRFIRVREDKTIRNASTSEFLAKMWKNQEHRGKDITGNDEGDLIDVSEEESEIEEEEGEDD</sequence>
<dbReference type="InterPro" id="IPR036599">
    <property type="entry name" value="DNA_ligase_N_sf"/>
</dbReference>
<dbReference type="Proteomes" id="UP000217199">
    <property type="component" value="Unassembled WGS sequence"/>
</dbReference>
<dbReference type="InterPro" id="IPR012309">
    <property type="entry name" value="DNA_ligase_ATP-dep_C"/>
</dbReference>
<gene>
    <name evidence="13" type="ORF">PNOK_0568900</name>
</gene>
<evidence type="ECO:0000256" key="2">
    <source>
        <dbReference type="ARBA" id="ARBA00007572"/>
    </source>
</evidence>
<feature type="domain" description="ATP-dependent DNA ligase family profile" evidence="12">
    <location>
        <begin position="569"/>
        <end position="731"/>
    </location>
</feature>
<feature type="region of interest" description="Disordered" evidence="11">
    <location>
        <begin position="1"/>
        <end position="29"/>
    </location>
</feature>
<dbReference type="STRING" id="2282107.A0A286UGU6"/>
<dbReference type="FunFam" id="3.30.470.30:FF:000002">
    <property type="entry name" value="DNA ligase"/>
    <property type="match status" value="1"/>
</dbReference>
<dbReference type="InterPro" id="IPR012308">
    <property type="entry name" value="DNA_ligase_ATP-dep_N"/>
</dbReference>
<keyword evidence="14" id="KW-1185">Reference proteome</keyword>
<dbReference type="GO" id="GO:0006310">
    <property type="term" value="P:DNA recombination"/>
    <property type="evidence" value="ECO:0007669"/>
    <property type="project" value="UniProtKB-KW"/>
</dbReference>
<dbReference type="PROSITE" id="PS00697">
    <property type="entry name" value="DNA_LIGASE_A1"/>
    <property type="match status" value="1"/>
</dbReference>
<proteinExistence type="inferred from homology"/>
<name>A0A286UGU6_9AGAM</name>
<organism evidence="13 14">
    <name type="scientific">Pyrrhoderma noxium</name>
    <dbReference type="NCBI Taxonomy" id="2282107"/>
    <lineage>
        <taxon>Eukaryota</taxon>
        <taxon>Fungi</taxon>
        <taxon>Dikarya</taxon>
        <taxon>Basidiomycota</taxon>
        <taxon>Agaricomycotina</taxon>
        <taxon>Agaricomycetes</taxon>
        <taxon>Hymenochaetales</taxon>
        <taxon>Hymenochaetaceae</taxon>
        <taxon>Pyrrhoderma</taxon>
    </lineage>
</organism>
<keyword evidence="9" id="KW-0233">DNA recombination</keyword>
<comment type="subcellular location">
    <subcellularLocation>
        <location evidence="1">Nucleus</location>
    </subcellularLocation>
</comment>
<dbReference type="Pfam" id="PF01068">
    <property type="entry name" value="DNA_ligase_A_M"/>
    <property type="match status" value="1"/>
</dbReference>
<dbReference type="FunCoup" id="A0A286UGU6">
    <property type="interactions" value="156"/>
</dbReference>
<accession>A0A286UGU6</accession>
<dbReference type="Pfam" id="PF04679">
    <property type="entry name" value="DNA_ligase_A_C"/>
    <property type="match status" value="1"/>
</dbReference>
<dbReference type="PANTHER" id="PTHR45674">
    <property type="entry name" value="DNA LIGASE 1/3 FAMILY MEMBER"/>
    <property type="match status" value="1"/>
</dbReference>
<dbReference type="EC" id="6.5.1.1" evidence="9"/>
<comment type="caution">
    <text evidence="13">The sequence shown here is derived from an EMBL/GenBank/DDBJ whole genome shotgun (WGS) entry which is preliminary data.</text>
</comment>
<evidence type="ECO:0000256" key="7">
    <source>
        <dbReference type="ARBA" id="ARBA00023242"/>
    </source>
</evidence>
<keyword evidence="5 9" id="KW-0547">Nucleotide-binding</keyword>
<evidence type="ECO:0000313" key="13">
    <source>
        <dbReference type="EMBL" id="PAV18846.1"/>
    </source>
</evidence>
<dbReference type="SUPFAM" id="SSF56091">
    <property type="entry name" value="DNA ligase/mRNA capping enzyme, catalytic domain"/>
    <property type="match status" value="1"/>
</dbReference>
<dbReference type="GO" id="GO:0003677">
    <property type="term" value="F:DNA binding"/>
    <property type="evidence" value="ECO:0007669"/>
    <property type="project" value="InterPro"/>
</dbReference>
<keyword evidence="9" id="KW-0234">DNA repair</keyword>
<dbReference type="GO" id="GO:0006281">
    <property type="term" value="P:DNA repair"/>
    <property type="evidence" value="ECO:0007669"/>
    <property type="project" value="UniProtKB-KW"/>
</dbReference>
<dbReference type="InterPro" id="IPR000977">
    <property type="entry name" value="DNA_ligase_ATP-dep"/>
</dbReference>
<dbReference type="FunFam" id="2.40.50.140:FF:000062">
    <property type="entry name" value="DNA ligase"/>
    <property type="match status" value="1"/>
</dbReference>
<evidence type="ECO:0000313" key="14">
    <source>
        <dbReference type="Proteomes" id="UP000217199"/>
    </source>
</evidence>
<protein>
    <recommendedName>
        <fullName evidence="9">DNA ligase</fullName>
        <ecNumber evidence="9">6.5.1.1</ecNumber>
    </recommendedName>
</protein>
<comment type="catalytic activity">
    <reaction evidence="8 9">
        <text>ATP + (deoxyribonucleotide)n-3'-hydroxyl + 5'-phospho-(deoxyribonucleotide)m = (deoxyribonucleotide)n+m + AMP + diphosphate.</text>
        <dbReference type="EC" id="6.5.1.1"/>
    </reaction>
</comment>
<dbReference type="Gene3D" id="2.40.50.140">
    <property type="entry name" value="Nucleic acid-binding proteins"/>
    <property type="match status" value="1"/>
</dbReference>
<evidence type="ECO:0000256" key="9">
    <source>
        <dbReference type="RuleBase" id="RU000617"/>
    </source>
</evidence>
<comment type="similarity">
    <text evidence="2 10">Belongs to the ATP-dependent DNA ligase family.</text>
</comment>
<dbReference type="OrthoDB" id="206088at2759"/>
<dbReference type="InterPro" id="IPR012310">
    <property type="entry name" value="DNA_ligase_ATP-dep_cent"/>
</dbReference>
<evidence type="ECO:0000256" key="6">
    <source>
        <dbReference type="ARBA" id="ARBA00022840"/>
    </source>
</evidence>
<evidence type="ECO:0000256" key="1">
    <source>
        <dbReference type="ARBA" id="ARBA00004123"/>
    </source>
</evidence>
<keyword evidence="7" id="KW-0539">Nucleus</keyword>
<feature type="region of interest" description="Disordered" evidence="11">
    <location>
        <begin position="660"/>
        <end position="681"/>
    </location>
</feature>
<feature type="region of interest" description="Disordered" evidence="11">
    <location>
        <begin position="850"/>
        <end position="882"/>
    </location>
</feature>
<dbReference type="PANTHER" id="PTHR45674:SF9">
    <property type="entry name" value="DNA LIGASE 3"/>
    <property type="match status" value="1"/>
</dbReference>
<evidence type="ECO:0000256" key="10">
    <source>
        <dbReference type="RuleBase" id="RU004196"/>
    </source>
</evidence>
<reference evidence="13 14" key="1">
    <citation type="journal article" date="2017" name="Mol. Ecol.">
        <title>Comparative and population genomic landscape of Phellinus noxius: A hypervariable fungus causing root rot in trees.</title>
        <authorList>
            <person name="Chung C.L."/>
            <person name="Lee T.J."/>
            <person name="Akiba M."/>
            <person name="Lee H.H."/>
            <person name="Kuo T.H."/>
            <person name="Liu D."/>
            <person name="Ke H.M."/>
            <person name="Yokoi T."/>
            <person name="Roa M.B."/>
            <person name="Lu M.J."/>
            <person name="Chang Y.Y."/>
            <person name="Ann P.J."/>
            <person name="Tsai J.N."/>
            <person name="Chen C.Y."/>
            <person name="Tzean S.S."/>
            <person name="Ota Y."/>
            <person name="Hattori T."/>
            <person name="Sahashi N."/>
            <person name="Liou R.F."/>
            <person name="Kikuchi T."/>
            <person name="Tsai I.J."/>
        </authorList>
    </citation>
    <scope>NUCLEOTIDE SEQUENCE [LARGE SCALE GENOMIC DNA]</scope>
    <source>
        <strain evidence="13 14">FFPRI411160</strain>
    </source>
</reference>
<evidence type="ECO:0000256" key="5">
    <source>
        <dbReference type="ARBA" id="ARBA00022741"/>
    </source>
</evidence>
<dbReference type="SUPFAM" id="SSF117018">
    <property type="entry name" value="ATP-dependent DNA ligase DNA-binding domain"/>
    <property type="match status" value="1"/>
</dbReference>
<dbReference type="CDD" id="cd07900">
    <property type="entry name" value="Adenylation_DNA_ligase_I_Euk"/>
    <property type="match status" value="1"/>
</dbReference>
<dbReference type="InterPro" id="IPR016059">
    <property type="entry name" value="DNA_ligase_ATP-dep_CS"/>
</dbReference>
<dbReference type="CDD" id="cd07969">
    <property type="entry name" value="OBF_DNA_ligase_I"/>
    <property type="match status" value="1"/>
</dbReference>
<feature type="region of interest" description="Disordered" evidence="11">
    <location>
        <begin position="107"/>
        <end position="145"/>
    </location>
</feature>
<dbReference type="GO" id="GO:0005524">
    <property type="term" value="F:ATP binding"/>
    <property type="evidence" value="ECO:0007669"/>
    <property type="project" value="UniProtKB-KW"/>
</dbReference>
<dbReference type="InterPro" id="IPR012340">
    <property type="entry name" value="NA-bd_OB-fold"/>
</dbReference>
<dbReference type="GO" id="GO:0003910">
    <property type="term" value="F:DNA ligase (ATP) activity"/>
    <property type="evidence" value="ECO:0007669"/>
    <property type="project" value="UniProtKB-EC"/>
</dbReference>
<evidence type="ECO:0000256" key="3">
    <source>
        <dbReference type="ARBA" id="ARBA00022598"/>
    </source>
</evidence>
<dbReference type="GO" id="GO:0071897">
    <property type="term" value="P:DNA biosynthetic process"/>
    <property type="evidence" value="ECO:0007669"/>
    <property type="project" value="InterPro"/>
</dbReference>
<dbReference type="GO" id="GO:0005634">
    <property type="term" value="C:nucleus"/>
    <property type="evidence" value="ECO:0007669"/>
    <property type="project" value="UniProtKB-SubCell"/>
</dbReference>
<dbReference type="Gene3D" id="3.30.470.30">
    <property type="entry name" value="DNA ligase/mRNA capping enzyme"/>
    <property type="match status" value="1"/>
</dbReference>
<dbReference type="InterPro" id="IPR050191">
    <property type="entry name" value="ATP-dep_DNA_ligase"/>
</dbReference>
<keyword evidence="6 9" id="KW-0067">ATP-binding</keyword>
<dbReference type="EMBL" id="NBII01000005">
    <property type="protein sequence ID" value="PAV18846.1"/>
    <property type="molecule type" value="Genomic_DNA"/>
</dbReference>
<feature type="compositionally biased region" description="Basic and acidic residues" evidence="11">
    <location>
        <begin position="118"/>
        <end position="134"/>
    </location>
</feature>